<dbReference type="GO" id="GO:0004519">
    <property type="term" value="F:endonuclease activity"/>
    <property type="evidence" value="ECO:0007669"/>
    <property type="project" value="UniProtKB-KW"/>
</dbReference>
<dbReference type="Proteomes" id="UP000266841">
    <property type="component" value="Unassembled WGS sequence"/>
</dbReference>
<organism evidence="8 9">
    <name type="scientific">Thalassiosira oceanica</name>
    <name type="common">Marine diatom</name>
    <dbReference type="NCBI Taxonomy" id="159749"/>
    <lineage>
        <taxon>Eukaryota</taxon>
        <taxon>Sar</taxon>
        <taxon>Stramenopiles</taxon>
        <taxon>Ochrophyta</taxon>
        <taxon>Bacillariophyta</taxon>
        <taxon>Coscinodiscophyceae</taxon>
        <taxon>Thalassiosirophycidae</taxon>
        <taxon>Thalassiosirales</taxon>
        <taxon>Thalassiosiraceae</taxon>
        <taxon>Thalassiosira</taxon>
    </lineage>
</organism>
<evidence type="ECO:0000313" key="9">
    <source>
        <dbReference type="Proteomes" id="UP000266841"/>
    </source>
</evidence>
<keyword evidence="4" id="KW-0255">Endonuclease</keyword>
<dbReference type="Gene3D" id="3.10.20.370">
    <property type="match status" value="1"/>
</dbReference>
<dbReference type="InterPro" id="IPR012337">
    <property type="entry name" value="RNaseH-like_sf"/>
</dbReference>
<evidence type="ECO:0000256" key="1">
    <source>
        <dbReference type="ARBA" id="ARBA00022679"/>
    </source>
</evidence>
<feature type="domain" description="Integrase catalytic" evidence="7">
    <location>
        <begin position="311"/>
        <end position="482"/>
    </location>
</feature>
<name>K0SQ96_THAOC</name>
<dbReference type="PANTHER" id="PTHR37984">
    <property type="entry name" value="PROTEIN CBG26694"/>
    <property type="match status" value="1"/>
</dbReference>
<dbReference type="PANTHER" id="PTHR37984:SF5">
    <property type="entry name" value="PROTEIN NYNRIN-LIKE"/>
    <property type="match status" value="1"/>
</dbReference>
<dbReference type="SUPFAM" id="SSF56672">
    <property type="entry name" value="DNA/RNA polymerases"/>
    <property type="match status" value="1"/>
</dbReference>
<dbReference type="PROSITE" id="PS50994">
    <property type="entry name" value="INTEGRASE"/>
    <property type="match status" value="1"/>
</dbReference>
<reference evidence="8 9" key="1">
    <citation type="journal article" date="2012" name="Genome Biol.">
        <title>Genome and low-iron response of an oceanic diatom adapted to chronic iron limitation.</title>
        <authorList>
            <person name="Lommer M."/>
            <person name="Specht M."/>
            <person name="Roy A.S."/>
            <person name="Kraemer L."/>
            <person name="Andreson R."/>
            <person name="Gutowska M.A."/>
            <person name="Wolf J."/>
            <person name="Bergner S.V."/>
            <person name="Schilhabel M.B."/>
            <person name="Klostermeier U.C."/>
            <person name="Beiko R.G."/>
            <person name="Rosenstiel P."/>
            <person name="Hippler M."/>
            <person name="Laroche J."/>
        </authorList>
    </citation>
    <scope>NUCLEOTIDE SEQUENCE [LARGE SCALE GENOMIC DNA]</scope>
    <source>
        <strain evidence="8 9">CCMP1005</strain>
    </source>
</reference>
<dbReference type="OrthoDB" id="41323at2759"/>
<evidence type="ECO:0000256" key="5">
    <source>
        <dbReference type="ARBA" id="ARBA00022801"/>
    </source>
</evidence>
<keyword evidence="2" id="KW-0548">Nucleotidyltransferase</keyword>
<dbReference type="SUPFAM" id="SSF53098">
    <property type="entry name" value="Ribonuclease H-like"/>
    <property type="match status" value="1"/>
</dbReference>
<evidence type="ECO:0000256" key="2">
    <source>
        <dbReference type="ARBA" id="ARBA00022695"/>
    </source>
</evidence>
<dbReference type="Gene3D" id="1.10.340.70">
    <property type="match status" value="1"/>
</dbReference>
<dbReference type="InterPro" id="IPR041373">
    <property type="entry name" value="RT_RNaseH"/>
</dbReference>
<evidence type="ECO:0000256" key="3">
    <source>
        <dbReference type="ARBA" id="ARBA00022722"/>
    </source>
</evidence>
<dbReference type="InterPro" id="IPR050951">
    <property type="entry name" value="Retrovirus_Pol_polyprotein"/>
</dbReference>
<dbReference type="InterPro" id="IPR043502">
    <property type="entry name" value="DNA/RNA_pol_sf"/>
</dbReference>
<evidence type="ECO:0000259" key="7">
    <source>
        <dbReference type="PROSITE" id="PS50994"/>
    </source>
</evidence>
<dbReference type="GO" id="GO:0003964">
    <property type="term" value="F:RNA-directed DNA polymerase activity"/>
    <property type="evidence" value="ECO:0007669"/>
    <property type="project" value="UniProtKB-KW"/>
</dbReference>
<accession>K0SQ96</accession>
<evidence type="ECO:0000256" key="4">
    <source>
        <dbReference type="ARBA" id="ARBA00022759"/>
    </source>
</evidence>
<gene>
    <name evidence="8" type="ORF">THAOC_16193</name>
</gene>
<dbReference type="InterPro" id="IPR041588">
    <property type="entry name" value="Integrase_H2C2"/>
</dbReference>
<keyword evidence="6" id="KW-0695">RNA-directed DNA polymerase</keyword>
<evidence type="ECO:0000256" key="6">
    <source>
        <dbReference type="ARBA" id="ARBA00022918"/>
    </source>
</evidence>
<sequence length="577" mass="66670">MDKAFKRMKSLLAADVLLAYPNHNKPFHIYTDASDLQMGAVIMQEGRPVAYFSKKFSGAQRNYTTGEKEMLAIVETLKEFRTMLYGTELHIHTDHANLTFKTATSQRVMRWRAYVEEYAPKLYYIKGENNILADTFSRLPRLDQDEKKVEITDAYFVEADDFRDILEEDDLFECFLSLLTLATPIHNPLNYKYIRDEQQTCAAIATARQKHPNNYVTKELDDNVHIICLVKTGKDPNIDWKIALPNSMLDDTISWFHTVLCHPGQKRLHEMMQTRYYHPEMRRHINNLRCDVCSRNKLSGPGYGLLPEREVRGQPFEEIAVDLIGPWTIRVSGRNYEFYALTIIDTVTNLVELIRLDNCTAEHTIMKFEHAWLARYPWPQRVIHDPGSQFIAEAFKDLLQRLTITSAEGTTKNAQSNAVCERMHQTVGNVLRTYINSDQAPTTLSEARDIIDDCLATAMHAMRTNIATSLGSSPGALVYGRDMFLNVPLTADWHSIATRREQLVNENLRRQNLKRRTYDYKVNDLVLKKVWKPTKLGQRTTGPYTITRVHTNGNVTIRLSPHVTERINIRRIQPYRG</sequence>
<keyword evidence="1" id="KW-0808">Transferase</keyword>
<dbReference type="GO" id="GO:0016787">
    <property type="term" value="F:hydrolase activity"/>
    <property type="evidence" value="ECO:0007669"/>
    <property type="project" value="UniProtKB-KW"/>
</dbReference>
<evidence type="ECO:0000313" key="8">
    <source>
        <dbReference type="EMBL" id="EJK63171.1"/>
    </source>
</evidence>
<dbReference type="Pfam" id="PF17921">
    <property type="entry name" value="Integrase_H2C2"/>
    <property type="match status" value="1"/>
</dbReference>
<keyword evidence="3" id="KW-0540">Nuclease</keyword>
<keyword evidence="5" id="KW-0378">Hydrolase</keyword>
<dbReference type="InterPro" id="IPR036397">
    <property type="entry name" value="RNaseH_sf"/>
</dbReference>
<protein>
    <recommendedName>
        <fullName evidence="7">Integrase catalytic domain-containing protein</fullName>
    </recommendedName>
</protein>
<keyword evidence="9" id="KW-1185">Reference proteome</keyword>
<dbReference type="OMA" id="WEWITID"/>
<dbReference type="AlphaFoldDB" id="K0SQ96"/>
<dbReference type="EMBL" id="AGNL01018395">
    <property type="protein sequence ID" value="EJK63171.1"/>
    <property type="molecule type" value="Genomic_DNA"/>
</dbReference>
<dbReference type="GO" id="GO:0015074">
    <property type="term" value="P:DNA integration"/>
    <property type="evidence" value="ECO:0007669"/>
    <property type="project" value="InterPro"/>
</dbReference>
<dbReference type="GO" id="GO:0003676">
    <property type="term" value="F:nucleic acid binding"/>
    <property type="evidence" value="ECO:0007669"/>
    <property type="project" value="InterPro"/>
</dbReference>
<dbReference type="eggNOG" id="KOG0017">
    <property type="taxonomic scope" value="Eukaryota"/>
</dbReference>
<dbReference type="CDD" id="cd09274">
    <property type="entry name" value="RNase_HI_RT_Ty3"/>
    <property type="match status" value="1"/>
</dbReference>
<dbReference type="InterPro" id="IPR001584">
    <property type="entry name" value="Integrase_cat-core"/>
</dbReference>
<comment type="caution">
    <text evidence="8">The sequence shown here is derived from an EMBL/GenBank/DDBJ whole genome shotgun (WGS) entry which is preliminary data.</text>
</comment>
<dbReference type="Pfam" id="PF17917">
    <property type="entry name" value="RT_RNaseH"/>
    <property type="match status" value="1"/>
</dbReference>
<proteinExistence type="predicted"/>
<dbReference type="Gene3D" id="3.30.420.10">
    <property type="entry name" value="Ribonuclease H-like superfamily/Ribonuclease H"/>
    <property type="match status" value="1"/>
</dbReference>